<dbReference type="Proteomes" id="UP001497480">
    <property type="component" value="Unassembled WGS sequence"/>
</dbReference>
<feature type="compositionally biased region" description="Gly residues" evidence="1">
    <location>
        <begin position="79"/>
        <end position="89"/>
    </location>
</feature>
<evidence type="ECO:0000313" key="3">
    <source>
        <dbReference type="EMBL" id="CAL0301030.1"/>
    </source>
</evidence>
<comment type="caution">
    <text evidence="3">The sequence shown here is derived from an EMBL/GenBank/DDBJ whole genome shotgun (WGS) entry which is preliminary data.</text>
</comment>
<evidence type="ECO:0000313" key="4">
    <source>
        <dbReference type="Proteomes" id="UP001497480"/>
    </source>
</evidence>
<feature type="compositionally biased region" description="Polar residues" evidence="1">
    <location>
        <begin position="50"/>
        <end position="69"/>
    </location>
</feature>
<accession>A0AAV1VVJ6</accession>
<feature type="chain" id="PRO_5043460773" evidence="2">
    <location>
        <begin position="24"/>
        <end position="110"/>
    </location>
</feature>
<proteinExistence type="predicted"/>
<dbReference type="AlphaFoldDB" id="A0AAV1VVJ6"/>
<reference evidence="3 4" key="1">
    <citation type="submission" date="2024-03" db="EMBL/GenBank/DDBJ databases">
        <authorList>
            <person name="Martinez-Hernandez J."/>
        </authorList>
    </citation>
    <scope>NUCLEOTIDE SEQUENCE [LARGE SCALE GENOMIC DNA]</scope>
</reference>
<keyword evidence="4" id="KW-1185">Reference proteome</keyword>
<sequence length="110" mass="11696">MAEFTTTVVVIIIMVILGGESTATDIRPSDHGFHFQNSSAAANSPMEMFFNSTSSNDVPLPNPVNSTDSMPPPSWRRVTGGGGGGGKRWGGVLMDDDPKAEDKKLQTSLQ</sequence>
<evidence type="ECO:0000256" key="1">
    <source>
        <dbReference type="SAM" id="MobiDB-lite"/>
    </source>
</evidence>
<feature type="compositionally biased region" description="Basic and acidic residues" evidence="1">
    <location>
        <begin position="96"/>
        <end position="110"/>
    </location>
</feature>
<protein>
    <submittedName>
        <fullName evidence="3">Uncharacterized protein</fullName>
    </submittedName>
</protein>
<feature type="signal peptide" evidence="2">
    <location>
        <begin position="1"/>
        <end position="23"/>
    </location>
</feature>
<dbReference type="EMBL" id="CAXHTB010000002">
    <property type="protein sequence ID" value="CAL0301030.1"/>
    <property type="molecule type" value="Genomic_DNA"/>
</dbReference>
<gene>
    <name evidence="3" type="ORF">LLUT_LOCUS2090</name>
</gene>
<keyword evidence="2" id="KW-0732">Signal</keyword>
<dbReference type="PANTHER" id="PTHR37189:SF4">
    <property type="entry name" value="TRANSMEMBRANE PROTEIN"/>
    <property type="match status" value="1"/>
</dbReference>
<name>A0AAV1VVJ6_LUPLU</name>
<evidence type="ECO:0000256" key="2">
    <source>
        <dbReference type="SAM" id="SignalP"/>
    </source>
</evidence>
<dbReference type="PANTHER" id="PTHR37189">
    <property type="entry name" value="CONCANAVALIN A-LIKE LECTIN/GLUCANASE DOMAIN-CONTAINING PROTEIN-RELATED"/>
    <property type="match status" value="1"/>
</dbReference>
<organism evidence="3 4">
    <name type="scientific">Lupinus luteus</name>
    <name type="common">European yellow lupine</name>
    <dbReference type="NCBI Taxonomy" id="3873"/>
    <lineage>
        <taxon>Eukaryota</taxon>
        <taxon>Viridiplantae</taxon>
        <taxon>Streptophyta</taxon>
        <taxon>Embryophyta</taxon>
        <taxon>Tracheophyta</taxon>
        <taxon>Spermatophyta</taxon>
        <taxon>Magnoliopsida</taxon>
        <taxon>eudicotyledons</taxon>
        <taxon>Gunneridae</taxon>
        <taxon>Pentapetalae</taxon>
        <taxon>rosids</taxon>
        <taxon>fabids</taxon>
        <taxon>Fabales</taxon>
        <taxon>Fabaceae</taxon>
        <taxon>Papilionoideae</taxon>
        <taxon>50 kb inversion clade</taxon>
        <taxon>genistoids sensu lato</taxon>
        <taxon>core genistoids</taxon>
        <taxon>Genisteae</taxon>
        <taxon>Lupinus</taxon>
    </lineage>
</organism>
<feature type="region of interest" description="Disordered" evidence="1">
    <location>
        <begin position="50"/>
        <end position="110"/>
    </location>
</feature>